<dbReference type="HOGENOM" id="CLU_010194_1_3_1"/>
<dbReference type="AlphaFoldDB" id="A0A0C3HEA0"/>
<dbReference type="OrthoDB" id="37659at2759"/>
<comment type="similarity">
    <text evidence="1">Belongs to the short-chain dehydrogenases/reductases (SDR) family.</text>
</comment>
<keyword evidence="3" id="KW-0560">Oxidoreductase</keyword>
<dbReference type="Proteomes" id="UP000054321">
    <property type="component" value="Unassembled WGS sequence"/>
</dbReference>
<dbReference type="EMBL" id="KN832871">
    <property type="protein sequence ID" value="KIN06546.1"/>
    <property type="molecule type" value="Genomic_DNA"/>
</dbReference>
<reference evidence="4 5" key="1">
    <citation type="submission" date="2014-04" db="EMBL/GenBank/DDBJ databases">
        <authorList>
            <consortium name="DOE Joint Genome Institute"/>
            <person name="Kuo A."/>
            <person name="Martino E."/>
            <person name="Perotto S."/>
            <person name="Kohler A."/>
            <person name="Nagy L.G."/>
            <person name="Floudas D."/>
            <person name="Copeland A."/>
            <person name="Barry K.W."/>
            <person name="Cichocki N."/>
            <person name="Veneault-Fourrey C."/>
            <person name="LaButti K."/>
            <person name="Lindquist E.A."/>
            <person name="Lipzen A."/>
            <person name="Lundell T."/>
            <person name="Morin E."/>
            <person name="Murat C."/>
            <person name="Sun H."/>
            <person name="Tunlid A."/>
            <person name="Henrissat B."/>
            <person name="Grigoriev I.V."/>
            <person name="Hibbett D.S."/>
            <person name="Martin F."/>
            <person name="Nordberg H.P."/>
            <person name="Cantor M.N."/>
            <person name="Hua S.X."/>
        </authorList>
    </citation>
    <scope>NUCLEOTIDE SEQUENCE [LARGE SCALE GENOMIC DNA]</scope>
    <source>
        <strain evidence="4 5">Zn</strain>
    </source>
</reference>
<sequence length="252" mass="26713">MTYSLKGRNILVTGGSRGLGEIICLKFAARGSNVAINYLASETKALELAARIEKEHGVKAVAVKGDASSEEDCKKTVQDTIEKLGGLDIIIANAGYTRFSTYGDLNAPTVEDWDTCFAVNVKAPFFSLRAALPTFNANPDGGAFIFTSSIAGRVAGGSSLPYSITKAAQLHLMKAMAATQGPKVRVNAVLPGLLLTEWGSKYPPEAIKSMEERAFLKRVTELEDCAQMFIDIAGNNSMTGQAITIDAGLAGI</sequence>
<dbReference type="GO" id="GO:0009688">
    <property type="term" value="P:abscisic acid biosynthetic process"/>
    <property type="evidence" value="ECO:0007669"/>
    <property type="project" value="UniProtKB-ARBA"/>
</dbReference>
<protein>
    <submittedName>
        <fullName evidence="4">Uncharacterized protein</fullName>
    </submittedName>
</protein>
<dbReference type="FunFam" id="3.40.50.720:FF:000084">
    <property type="entry name" value="Short-chain dehydrogenase reductase"/>
    <property type="match status" value="1"/>
</dbReference>
<dbReference type="PANTHER" id="PTHR43618">
    <property type="entry name" value="7-ALPHA-HYDROXYSTEROID DEHYDROGENASE"/>
    <property type="match status" value="1"/>
</dbReference>
<keyword evidence="5" id="KW-1185">Reference proteome</keyword>
<name>A0A0C3HEA0_OIDMZ</name>
<dbReference type="InterPro" id="IPR052178">
    <property type="entry name" value="Sec_Metab_Biosynth_SDR"/>
</dbReference>
<dbReference type="PANTHER" id="PTHR43618:SF2">
    <property type="entry name" value="CHAIN DEHYDROGENASE, PUTATIVE (AFU_ORTHOLOGUE AFUA_6G06930)-RELATED"/>
    <property type="match status" value="1"/>
</dbReference>
<evidence type="ECO:0000256" key="3">
    <source>
        <dbReference type="ARBA" id="ARBA00023002"/>
    </source>
</evidence>
<dbReference type="SUPFAM" id="SSF51735">
    <property type="entry name" value="NAD(P)-binding Rossmann-fold domains"/>
    <property type="match status" value="1"/>
</dbReference>
<evidence type="ECO:0000313" key="4">
    <source>
        <dbReference type="EMBL" id="KIN06546.1"/>
    </source>
</evidence>
<evidence type="ECO:0000256" key="1">
    <source>
        <dbReference type="ARBA" id="ARBA00006484"/>
    </source>
</evidence>
<evidence type="ECO:0000313" key="5">
    <source>
        <dbReference type="Proteomes" id="UP000054321"/>
    </source>
</evidence>
<dbReference type="Gene3D" id="3.40.50.720">
    <property type="entry name" value="NAD(P)-binding Rossmann-like Domain"/>
    <property type="match status" value="1"/>
</dbReference>
<dbReference type="InParanoid" id="A0A0C3HEA0"/>
<dbReference type="STRING" id="913774.A0A0C3HEA0"/>
<dbReference type="GO" id="GO:0016491">
    <property type="term" value="F:oxidoreductase activity"/>
    <property type="evidence" value="ECO:0007669"/>
    <property type="project" value="UniProtKB-KW"/>
</dbReference>
<proteinExistence type="inferred from homology"/>
<keyword evidence="2" id="KW-0521">NADP</keyword>
<gene>
    <name evidence="4" type="ORF">OIDMADRAFT_101240</name>
</gene>
<dbReference type="PRINTS" id="PR00081">
    <property type="entry name" value="GDHRDH"/>
</dbReference>
<organism evidence="4 5">
    <name type="scientific">Oidiodendron maius (strain Zn)</name>
    <dbReference type="NCBI Taxonomy" id="913774"/>
    <lineage>
        <taxon>Eukaryota</taxon>
        <taxon>Fungi</taxon>
        <taxon>Dikarya</taxon>
        <taxon>Ascomycota</taxon>
        <taxon>Pezizomycotina</taxon>
        <taxon>Leotiomycetes</taxon>
        <taxon>Leotiomycetes incertae sedis</taxon>
        <taxon>Myxotrichaceae</taxon>
        <taxon>Oidiodendron</taxon>
    </lineage>
</organism>
<dbReference type="InterPro" id="IPR036291">
    <property type="entry name" value="NAD(P)-bd_dom_sf"/>
</dbReference>
<reference evidence="5" key="2">
    <citation type="submission" date="2015-01" db="EMBL/GenBank/DDBJ databases">
        <title>Evolutionary Origins and Diversification of the Mycorrhizal Mutualists.</title>
        <authorList>
            <consortium name="DOE Joint Genome Institute"/>
            <consortium name="Mycorrhizal Genomics Consortium"/>
            <person name="Kohler A."/>
            <person name="Kuo A."/>
            <person name="Nagy L.G."/>
            <person name="Floudas D."/>
            <person name="Copeland A."/>
            <person name="Barry K.W."/>
            <person name="Cichocki N."/>
            <person name="Veneault-Fourrey C."/>
            <person name="LaButti K."/>
            <person name="Lindquist E.A."/>
            <person name="Lipzen A."/>
            <person name="Lundell T."/>
            <person name="Morin E."/>
            <person name="Murat C."/>
            <person name="Riley R."/>
            <person name="Ohm R."/>
            <person name="Sun H."/>
            <person name="Tunlid A."/>
            <person name="Henrissat B."/>
            <person name="Grigoriev I.V."/>
            <person name="Hibbett D.S."/>
            <person name="Martin F."/>
        </authorList>
    </citation>
    <scope>NUCLEOTIDE SEQUENCE [LARGE SCALE GENOMIC DNA]</scope>
    <source>
        <strain evidence="5">Zn</strain>
    </source>
</reference>
<dbReference type="CDD" id="cd05233">
    <property type="entry name" value="SDR_c"/>
    <property type="match status" value="1"/>
</dbReference>
<dbReference type="InterPro" id="IPR002347">
    <property type="entry name" value="SDR_fam"/>
</dbReference>
<accession>A0A0C3HEA0</accession>
<dbReference type="Pfam" id="PF13561">
    <property type="entry name" value="adh_short_C2"/>
    <property type="match status" value="1"/>
</dbReference>
<evidence type="ECO:0000256" key="2">
    <source>
        <dbReference type="ARBA" id="ARBA00022857"/>
    </source>
</evidence>